<feature type="non-terminal residue" evidence="1">
    <location>
        <position position="1"/>
    </location>
</feature>
<evidence type="ECO:0000313" key="1">
    <source>
        <dbReference type="EMBL" id="CAG8842922.1"/>
    </source>
</evidence>
<gene>
    <name evidence="1" type="ORF">RPERSI_LOCUS32537</name>
</gene>
<accession>A0ACA9SN49</accession>
<name>A0ACA9SN49_9GLOM</name>
<comment type="caution">
    <text evidence="1">The sequence shown here is derived from an EMBL/GenBank/DDBJ whole genome shotgun (WGS) entry which is preliminary data.</text>
</comment>
<evidence type="ECO:0000313" key="2">
    <source>
        <dbReference type="Proteomes" id="UP000789920"/>
    </source>
</evidence>
<proteinExistence type="predicted"/>
<dbReference type="Proteomes" id="UP000789920">
    <property type="component" value="Unassembled WGS sequence"/>
</dbReference>
<organism evidence="1 2">
    <name type="scientific">Racocetra persica</name>
    <dbReference type="NCBI Taxonomy" id="160502"/>
    <lineage>
        <taxon>Eukaryota</taxon>
        <taxon>Fungi</taxon>
        <taxon>Fungi incertae sedis</taxon>
        <taxon>Mucoromycota</taxon>
        <taxon>Glomeromycotina</taxon>
        <taxon>Glomeromycetes</taxon>
        <taxon>Diversisporales</taxon>
        <taxon>Gigasporaceae</taxon>
        <taxon>Racocetra</taxon>
    </lineage>
</organism>
<reference evidence="1" key="1">
    <citation type="submission" date="2021-06" db="EMBL/GenBank/DDBJ databases">
        <authorList>
            <person name="Kallberg Y."/>
            <person name="Tangrot J."/>
            <person name="Rosling A."/>
        </authorList>
    </citation>
    <scope>NUCLEOTIDE SEQUENCE</scope>
    <source>
        <strain evidence="1">MA461A</strain>
    </source>
</reference>
<keyword evidence="2" id="KW-1185">Reference proteome</keyword>
<dbReference type="EMBL" id="CAJVQC010136239">
    <property type="protein sequence ID" value="CAG8842922.1"/>
    <property type="molecule type" value="Genomic_DNA"/>
</dbReference>
<feature type="non-terminal residue" evidence="1">
    <location>
        <position position="190"/>
    </location>
</feature>
<protein>
    <submittedName>
        <fullName evidence="1">5803_t:CDS:1</fullName>
    </submittedName>
</protein>
<sequence>RDSGKEFQNLDYVILTEEFREMPIVEIIKQHEFEEIHGLNDIQIVNHTYIKCFFQEKGGPLIFKRIKKDEKKESLNIVSYMQNIPVSDYMANITVPSFVTNCVEPVAKYVSNVNYVANLVPIAGEIYNNYISSEPSIKLIIEQSSNIQNNKSDIPVDISSIITYLQHTLKDGNIKTMLLTSDNDASWILE</sequence>